<dbReference type="GO" id="GO:0004418">
    <property type="term" value="F:hydroxymethylbilane synthase activity"/>
    <property type="evidence" value="ECO:0007669"/>
    <property type="project" value="UniProtKB-UniRule"/>
</dbReference>
<keyword evidence="9" id="KW-1185">Reference proteome</keyword>
<dbReference type="GO" id="GO:0006783">
    <property type="term" value="P:heme biosynthetic process"/>
    <property type="evidence" value="ECO:0007669"/>
    <property type="project" value="TreeGrafter"/>
</dbReference>
<feature type="domain" description="Porphobilinogen deaminase N-terminal" evidence="6">
    <location>
        <begin position="3"/>
        <end position="200"/>
    </location>
</feature>
<dbReference type="EC" id="2.5.1.61" evidence="5"/>
<dbReference type="FunFam" id="3.40.190.10:FF:000005">
    <property type="entry name" value="Porphobilinogen deaminase"/>
    <property type="match status" value="1"/>
</dbReference>
<sequence>MNIRLGTRKSKLAMIQAEMVKNQLEALGHDVEIFGYTSKGDLNTDTPLYRSSTTGVFVDELNNLILDGKIDIAVHSAKDIPSIIDPNLEISGVLRRDDYHDIFISKLPLESMPCGSVIGTSSMRRIKEIQAVKGCLSIKDIRGNIDTRIKKYRNGDYDGIIIAKAAYDRLGLNENYFMLSEDKFVPAANQGIIAVVSKKDSVFSDIIREINDGETYNNFLIERDIVRNLNLGCSIPAGILSKNGKIFMRFYSLRNSDYRDFFYINNNIGYNEIREVLKEYGYA</sequence>
<evidence type="ECO:0000259" key="6">
    <source>
        <dbReference type="Pfam" id="PF01379"/>
    </source>
</evidence>
<dbReference type="EMBL" id="LJCQ01000056">
    <property type="protein sequence ID" value="KPV47483.1"/>
    <property type="molecule type" value="Genomic_DNA"/>
</dbReference>
<evidence type="ECO:0000313" key="10">
    <source>
        <dbReference type="Proteomes" id="UP000050515"/>
    </source>
</evidence>
<dbReference type="InterPro" id="IPR000860">
    <property type="entry name" value="HemC"/>
</dbReference>
<reference evidence="8 9" key="2">
    <citation type="submission" date="2015-09" db="EMBL/GenBank/DDBJ databases">
        <title>Heavy metals and arsenic resistance mechanisms in polyextremophilic archaea of the family Ferroplasmaceae.</title>
        <authorList>
            <person name="Bulaev A.G."/>
            <person name="Kanygina A.V."/>
        </authorList>
    </citation>
    <scope>NUCLEOTIDE SEQUENCE [LARGE SCALE GENOMIC DNA]</scope>
    <source>
        <strain evidence="8 9">VT</strain>
    </source>
</reference>
<dbReference type="GeneID" id="84222261"/>
<comment type="caution">
    <text evidence="7">The sequence shown here is derived from an EMBL/GenBank/DDBJ whole genome shotgun (WGS) entry which is preliminary data.</text>
</comment>
<accession>A0A0P9ETQ2</accession>
<dbReference type="PANTHER" id="PTHR11557">
    <property type="entry name" value="PORPHOBILINOGEN DEAMINASE"/>
    <property type="match status" value="1"/>
</dbReference>
<dbReference type="OrthoDB" id="8042at2157"/>
<dbReference type="Proteomes" id="UP000050320">
    <property type="component" value="Unassembled WGS sequence"/>
</dbReference>
<dbReference type="Proteomes" id="UP000050515">
    <property type="component" value="Unassembled WGS sequence"/>
</dbReference>
<proteinExistence type="inferred from homology"/>
<evidence type="ECO:0000256" key="3">
    <source>
        <dbReference type="ARBA" id="ARBA00022679"/>
    </source>
</evidence>
<dbReference type="Pfam" id="PF01379">
    <property type="entry name" value="Porphobil_deam"/>
    <property type="match status" value="1"/>
</dbReference>
<dbReference type="NCBIfam" id="TIGR00212">
    <property type="entry name" value="hemC"/>
    <property type="match status" value="1"/>
</dbReference>
<dbReference type="RefSeq" id="WP_048101728.1">
    <property type="nucleotide sequence ID" value="NZ_LJCQ01000056.1"/>
</dbReference>
<evidence type="ECO:0000256" key="2">
    <source>
        <dbReference type="ARBA" id="ARBA00005638"/>
    </source>
</evidence>
<dbReference type="AlphaFoldDB" id="A0A0P9ETQ2"/>
<evidence type="ECO:0000313" key="8">
    <source>
        <dbReference type="EMBL" id="KQB34519.1"/>
    </source>
</evidence>
<evidence type="ECO:0000313" key="7">
    <source>
        <dbReference type="EMBL" id="KPV47483.1"/>
    </source>
</evidence>
<organism evidence="7 10">
    <name type="scientific">Acidiplasma aeolicum</name>
    <dbReference type="NCBI Taxonomy" id="507754"/>
    <lineage>
        <taxon>Archaea</taxon>
        <taxon>Methanobacteriati</taxon>
        <taxon>Thermoplasmatota</taxon>
        <taxon>Thermoplasmata</taxon>
        <taxon>Thermoplasmatales</taxon>
        <taxon>Ferroplasmaceae</taxon>
        <taxon>Acidiplasma</taxon>
    </lineage>
</organism>
<dbReference type="InterPro" id="IPR022417">
    <property type="entry name" value="Porphobilin_deaminase_N"/>
</dbReference>
<dbReference type="SUPFAM" id="SSF53850">
    <property type="entry name" value="Periplasmic binding protein-like II"/>
    <property type="match status" value="1"/>
</dbReference>
<dbReference type="PIRSF" id="PIRSF001438">
    <property type="entry name" value="4pyrrol_synth_OHMeBilane_synth"/>
    <property type="match status" value="1"/>
</dbReference>
<keyword evidence="3" id="KW-0808">Transferase</keyword>
<gene>
    <name evidence="8" type="ORF">AOG54_04610</name>
    <name evidence="7" type="ORF">SE19_00895</name>
</gene>
<comment type="cofactor">
    <cofactor evidence="1">
        <name>dipyrromethane</name>
        <dbReference type="ChEBI" id="CHEBI:60342"/>
    </cofactor>
</comment>
<protein>
    <recommendedName>
        <fullName evidence="5">Hydroxymethylbilane synthase</fullName>
        <ecNumber evidence="5">2.5.1.61</ecNumber>
    </recommendedName>
</protein>
<evidence type="ECO:0000256" key="4">
    <source>
        <dbReference type="ARBA" id="ARBA00023244"/>
    </source>
</evidence>
<dbReference type="Gene3D" id="3.40.190.10">
    <property type="entry name" value="Periplasmic binding protein-like II"/>
    <property type="match status" value="2"/>
</dbReference>
<dbReference type="PANTHER" id="PTHR11557:SF0">
    <property type="entry name" value="PORPHOBILINOGEN DEAMINASE"/>
    <property type="match status" value="1"/>
</dbReference>
<dbReference type="PRINTS" id="PR00151">
    <property type="entry name" value="PORPHBDMNASE"/>
</dbReference>
<evidence type="ECO:0000256" key="5">
    <source>
        <dbReference type="NCBIfam" id="TIGR00212"/>
    </source>
</evidence>
<evidence type="ECO:0000256" key="1">
    <source>
        <dbReference type="ARBA" id="ARBA00001916"/>
    </source>
</evidence>
<comment type="similarity">
    <text evidence="2">Belongs to the HMBS family.</text>
</comment>
<dbReference type="EMBL" id="LKBG01000235">
    <property type="protein sequence ID" value="KQB34519.1"/>
    <property type="molecule type" value="Genomic_DNA"/>
</dbReference>
<dbReference type="GO" id="GO:0005737">
    <property type="term" value="C:cytoplasm"/>
    <property type="evidence" value="ECO:0007669"/>
    <property type="project" value="UniProtKB-UniRule"/>
</dbReference>
<keyword evidence="4" id="KW-0627">Porphyrin biosynthesis</keyword>
<evidence type="ECO:0000313" key="9">
    <source>
        <dbReference type="Proteomes" id="UP000050320"/>
    </source>
</evidence>
<name>A0A0P9ETQ2_9ARCH</name>
<dbReference type="PATRIC" id="fig|507754.4.peg.1619"/>
<reference evidence="7 10" key="1">
    <citation type="submission" date="2015-09" db="EMBL/GenBank/DDBJ databases">
        <title>Draft genome sequence of Acidiplasma aeolicum DSM 18409.</title>
        <authorList>
            <person name="Hemp J."/>
        </authorList>
    </citation>
    <scope>NUCLEOTIDE SEQUENCE [LARGE SCALE GENOMIC DNA]</scope>
    <source>
        <strain evidence="7 10">V</strain>
    </source>
</reference>